<accession>A0A1W1CXX0</accession>
<organism evidence="2">
    <name type="scientific">hydrothermal vent metagenome</name>
    <dbReference type="NCBI Taxonomy" id="652676"/>
    <lineage>
        <taxon>unclassified sequences</taxon>
        <taxon>metagenomes</taxon>
        <taxon>ecological metagenomes</taxon>
    </lineage>
</organism>
<keyword evidence="1" id="KW-0175">Coiled coil</keyword>
<gene>
    <name evidence="2" type="ORF">MNB_SV-3-382</name>
</gene>
<evidence type="ECO:0000256" key="1">
    <source>
        <dbReference type="SAM" id="Coils"/>
    </source>
</evidence>
<dbReference type="EMBL" id="FPHI01000051">
    <property type="protein sequence ID" value="SFV70512.1"/>
    <property type="molecule type" value="Genomic_DNA"/>
</dbReference>
<name>A0A1W1CXX0_9ZZZZ</name>
<reference evidence="2" key="1">
    <citation type="submission" date="2016-10" db="EMBL/GenBank/DDBJ databases">
        <authorList>
            <person name="de Groot N.N."/>
        </authorList>
    </citation>
    <scope>NUCLEOTIDE SEQUENCE</scope>
</reference>
<protein>
    <submittedName>
        <fullName evidence="2">Uncharacterized protein</fullName>
    </submittedName>
</protein>
<sequence>MSALQKLQGKIEEWKKDHEALKVQNANLKSQLAGVAEAQKVKESLMIEVEAKTKRCESLEETIASLRRELDEKDVEIEKIISQVESLLA</sequence>
<proteinExistence type="predicted"/>
<dbReference type="Gene3D" id="1.10.287.1490">
    <property type="match status" value="1"/>
</dbReference>
<evidence type="ECO:0000313" key="2">
    <source>
        <dbReference type="EMBL" id="SFV70512.1"/>
    </source>
</evidence>
<feature type="coiled-coil region" evidence="1">
    <location>
        <begin position="4"/>
        <end position="83"/>
    </location>
</feature>
<dbReference type="AlphaFoldDB" id="A0A1W1CXX0"/>